<organism evidence="8 9">
    <name type="scientific">Byssochlamys spectabilis (strain No. 5 / NBRC 109023)</name>
    <name type="common">Paecilomyces variotii</name>
    <dbReference type="NCBI Taxonomy" id="1356009"/>
    <lineage>
        <taxon>Eukaryota</taxon>
        <taxon>Fungi</taxon>
        <taxon>Dikarya</taxon>
        <taxon>Ascomycota</taxon>
        <taxon>Pezizomycotina</taxon>
        <taxon>Eurotiomycetes</taxon>
        <taxon>Eurotiomycetidae</taxon>
        <taxon>Eurotiales</taxon>
        <taxon>Thermoascaceae</taxon>
        <taxon>Paecilomyces</taxon>
    </lineage>
</organism>
<dbReference type="GO" id="GO:0022857">
    <property type="term" value="F:transmembrane transporter activity"/>
    <property type="evidence" value="ECO:0007669"/>
    <property type="project" value="InterPro"/>
</dbReference>
<evidence type="ECO:0000256" key="3">
    <source>
        <dbReference type="ARBA" id="ARBA00022989"/>
    </source>
</evidence>
<dbReference type="Proteomes" id="UP000018001">
    <property type="component" value="Unassembled WGS sequence"/>
</dbReference>
<keyword evidence="9" id="KW-1185">Reference proteome</keyword>
<dbReference type="OrthoDB" id="5086884at2759"/>
<keyword evidence="6" id="KW-0732">Signal</keyword>
<dbReference type="Gene3D" id="1.20.1250.20">
    <property type="entry name" value="MFS general substrate transporter like domains"/>
    <property type="match status" value="2"/>
</dbReference>
<keyword evidence="3 5" id="KW-1133">Transmembrane helix</keyword>
<dbReference type="InterPro" id="IPR029058">
    <property type="entry name" value="AB_hydrolase_fold"/>
</dbReference>
<evidence type="ECO:0000256" key="6">
    <source>
        <dbReference type="SAM" id="SignalP"/>
    </source>
</evidence>
<feature type="transmembrane region" description="Helical" evidence="5">
    <location>
        <begin position="634"/>
        <end position="654"/>
    </location>
</feature>
<feature type="transmembrane region" description="Helical" evidence="5">
    <location>
        <begin position="600"/>
        <end position="622"/>
    </location>
</feature>
<feature type="transmembrane region" description="Helical" evidence="5">
    <location>
        <begin position="531"/>
        <end position="557"/>
    </location>
</feature>
<feature type="signal peptide" evidence="6">
    <location>
        <begin position="1"/>
        <end position="17"/>
    </location>
</feature>
<feature type="transmembrane region" description="Helical" evidence="5">
    <location>
        <begin position="742"/>
        <end position="763"/>
    </location>
</feature>
<reference evidence="9" key="1">
    <citation type="journal article" date="2014" name="Genome Announc.">
        <title>Draft genome sequence of the formaldehyde-resistant fungus Byssochlamys spectabilis No. 5 (anamorph Paecilomyces variotii No. 5) (NBRC109023).</title>
        <authorList>
            <person name="Oka T."/>
            <person name="Ekino K."/>
            <person name="Fukuda K."/>
            <person name="Nomura Y."/>
        </authorList>
    </citation>
    <scope>NUCLEOTIDE SEQUENCE [LARGE SCALE GENOMIC DNA]</scope>
    <source>
        <strain evidence="9">No. 5 / NBRC 109023</strain>
    </source>
</reference>
<dbReference type="InterPro" id="IPR011701">
    <property type="entry name" value="MFS"/>
</dbReference>
<evidence type="ECO:0000259" key="7">
    <source>
        <dbReference type="PROSITE" id="PS50850"/>
    </source>
</evidence>
<evidence type="ECO:0000313" key="8">
    <source>
        <dbReference type="EMBL" id="GAD94177.1"/>
    </source>
</evidence>
<feature type="transmembrane region" description="Helical" evidence="5">
    <location>
        <begin position="871"/>
        <end position="889"/>
    </location>
</feature>
<evidence type="ECO:0000256" key="2">
    <source>
        <dbReference type="ARBA" id="ARBA00022692"/>
    </source>
</evidence>
<feature type="domain" description="Major facilitator superfamily (MFS) profile" evidence="7">
    <location>
        <begin position="445"/>
        <end position="894"/>
    </location>
</feature>
<keyword evidence="2 5" id="KW-0812">Transmembrane</keyword>
<feature type="transmembrane region" description="Helical" evidence="5">
    <location>
        <begin position="795"/>
        <end position="820"/>
    </location>
</feature>
<comment type="caution">
    <text evidence="8">The sequence shown here is derived from an EMBL/GenBank/DDBJ whole genome shotgun (WGS) entry which is preliminary data.</text>
</comment>
<dbReference type="InterPro" id="IPR036259">
    <property type="entry name" value="MFS_trans_sf"/>
</dbReference>
<comment type="subcellular location">
    <subcellularLocation>
        <location evidence="1">Membrane</location>
        <topology evidence="1">Multi-pass membrane protein</topology>
    </subcellularLocation>
</comment>
<protein>
    <submittedName>
        <fullName evidence="8">MFS multidrug transporter</fullName>
    </submittedName>
</protein>
<dbReference type="InterPro" id="IPR020846">
    <property type="entry name" value="MFS_dom"/>
</dbReference>
<dbReference type="PANTHER" id="PTHR42718">
    <property type="entry name" value="MAJOR FACILITATOR SUPERFAMILY MULTIDRUG TRANSPORTER MFSC"/>
    <property type="match status" value="1"/>
</dbReference>
<evidence type="ECO:0000256" key="5">
    <source>
        <dbReference type="SAM" id="Phobius"/>
    </source>
</evidence>
<dbReference type="Pfam" id="PF07690">
    <property type="entry name" value="MFS_1"/>
    <property type="match status" value="1"/>
</dbReference>
<feature type="transmembrane region" description="Helical" evidence="5">
    <location>
        <begin position="666"/>
        <end position="685"/>
    </location>
</feature>
<feature type="transmembrane region" description="Helical" evidence="5">
    <location>
        <begin position="505"/>
        <end position="525"/>
    </location>
</feature>
<dbReference type="SUPFAM" id="SSF53474">
    <property type="entry name" value="alpha/beta-Hydrolases"/>
    <property type="match status" value="1"/>
</dbReference>
<feature type="chain" id="PRO_5004736525" evidence="6">
    <location>
        <begin position="18"/>
        <end position="915"/>
    </location>
</feature>
<dbReference type="Gene3D" id="3.40.50.1820">
    <property type="entry name" value="alpha/beta hydrolase"/>
    <property type="match status" value="1"/>
</dbReference>
<dbReference type="FunFam" id="1.20.1250.20:FF:000447">
    <property type="entry name" value="MFS multidrug transporter, putative"/>
    <property type="match status" value="1"/>
</dbReference>
<feature type="transmembrane region" description="Helical" evidence="5">
    <location>
        <begin position="569"/>
        <end position="588"/>
    </location>
</feature>
<dbReference type="eggNOG" id="KOG0254">
    <property type="taxonomic scope" value="Eukaryota"/>
</dbReference>
<feature type="transmembrane region" description="Helical" evidence="5">
    <location>
        <begin position="706"/>
        <end position="730"/>
    </location>
</feature>
<name>V5FZX8_BYSSN</name>
<dbReference type="SUPFAM" id="SSF103473">
    <property type="entry name" value="MFS general substrate transporter"/>
    <property type="match status" value="2"/>
</dbReference>
<gene>
    <name evidence="8" type="ORF">PVAR5_2799</name>
</gene>
<dbReference type="AlphaFoldDB" id="V5FZX8"/>
<dbReference type="InParanoid" id="V5FZX8"/>
<dbReference type="PROSITE" id="PS50850">
    <property type="entry name" value="MFS"/>
    <property type="match status" value="1"/>
</dbReference>
<feature type="transmembrane region" description="Helical" evidence="5">
    <location>
        <begin position="832"/>
        <end position="851"/>
    </location>
</feature>
<dbReference type="PANTHER" id="PTHR42718:SF11">
    <property type="entry name" value="MAJOR FACILITATOR SUPERFAMILY (MFS) PROFILE DOMAIN-CONTAINING PROTEIN"/>
    <property type="match status" value="1"/>
</dbReference>
<evidence type="ECO:0000256" key="1">
    <source>
        <dbReference type="ARBA" id="ARBA00004141"/>
    </source>
</evidence>
<proteinExistence type="predicted"/>
<dbReference type="GO" id="GO:0016020">
    <property type="term" value="C:membrane"/>
    <property type="evidence" value="ECO:0007669"/>
    <property type="project" value="UniProtKB-SubCell"/>
</dbReference>
<accession>V5FZX8</accession>
<sequence length="915" mass="100393">MNLVYLVAALFVGSATAKTCVNQTIPVDITARIGSFDKYVIPQNGIEAVTLIQNLTRRGLNFTENVLLGYETISGTYNISTQFCSPSKPPGDGDKKLLQVLTHGIAFDKTYWDLAFDAYNYSYVDIATDDYGFYTLSYDRLGIGQSSHGPPSEVQLRLEVEALHALTSMIHKGSFPDVDEEFDAVIHVGHSFGSLQTLLLTALYPDISDAIVLTGFSSNATYIDIWMSGCDFQLAEYNQPSRLGNYLWGETLLSVAARPPFEDLFAGINIEVIRQSYNYPPGYLVPGNRNSLQFGFLTGGHFDPSILPYADNIKQPSTPGELLTLRSAPAESTFSGPTMVLTGEFDVPFCGGNCLNTGDPDVAAIPDTVKKVFTNLEDDNFFSYIQPNTGHVYAAPYEVRMENTAQAVEGSEEDMEQNAYNDIDIEKLGRQRPAVFINRWIEIGFCISLLGSAFLAEYFVSGFNTILPVLANELDIPAESQTWPASVFSLVTGAFLLPSARLADIYGAVLVFNCGILWFLIWSFISGWSQNFLMLVFCRALQGLGPAAFLPSGIMLLGTIYRPGPRKNLVFSLYGAFAPIGFYSGIIMSGLSGHYLTWRWYFWIGSIILLIVSVISLSSLPSMRLPPLPLKPKFDWLGCLTIVPGLLLVVYAITDSSHAPTGWRSPYILVTLILGIISLCAAFYIEGWVAASPLLPFDLFKVKYMSPLFVSLFFSYGVFGMYLFYASFYVETILQKDSLITAVWFSPMAAGGFILATVGGFTLHLLPGKLLLLISGAGYIVSVLLFAIMPNEPNYWAYIFPAMIAATIGVDITYSVSNIFITTNLPRQQQGVAGAIINSILFLSISFFLGIADIVVSRTGYLGLKGSYKAAFWFCVACAGVAIAFLVFVKIGRAKSDLTVEERELMQGSGADENR</sequence>
<feature type="transmembrane region" description="Helical" evidence="5">
    <location>
        <begin position="440"/>
        <end position="460"/>
    </location>
</feature>
<keyword evidence="4 5" id="KW-0472">Membrane</keyword>
<dbReference type="EMBL" id="BAUL01000080">
    <property type="protein sequence ID" value="GAD94177.1"/>
    <property type="molecule type" value="Genomic_DNA"/>
</dbReference>
<feature type="transmembrane region" description="Helical" evidence="5">
    <location>
        <begin position="770"/>
        <end position="789"/>
    </location>
</feature>
<dbReference type="HOGENOM" id="CLU_318060_0_0_1"/>
<evidence type="ECO:0000256" key="4">
    <source>
        <dbReference type="ARBA" id="ARBA00023136"/>
    </source>
</evidence>
<evidence type="ECO:0000313" key="9">
    <source>
        <dbReference type="Proteomes" id="UP000018001"/>
    </source>
</evidence>